<keyword evidence="1" id="KW-0812">Transmembrane</keyword>
<dbReference type="EMBL" id="QHKI01000006">
    <property type="protein sequence ID" value="RSM87479.1"/>
    <property type="molecule type" value="Genomic_DNA"/>
</dbReference>
<organism evidence="3 4">
    <name type="scientific">Kibdelosporangium aridum</name>
    <dbReference type="NCBI Taxonomy" id="2030"/>
    <lineage>
        <taxon>Bacteria</taxon>
        <taxon>Bacillati</taxon>
        <taxon>Actinomycetota</taxon>
        <taxon>Actinomycetes</taxon>
        <taxon>Pseudonocardiales</taxon>
        <taxon>Pseudonocardiaceae</taxon>
        <taxon>Kibdelosporangium</taxon>
    </lineage>
</organism>
<evidence type="ECO:0000256" key="2">
    <source>
        <dbReference type="SAM" id="SignalP"/>
    </source>
</evidence>
<evidence type="ECO:0000313" key="4">
    <source>
        <dbReference type="Proteomes" id="UP000287547"/>
    </source>
</evidence>
<evidence type="ECO:0000313" key="3">
    <source>
        <dbReference type="EMBL" id="RSM87479.1"/>
    </source>
</evidence>
<feature type="chain" id="PRO_5038621817" description="DUF2946 domain-containing protein" evidence="2">
    <location>
        <begin position="30"/>
        <end position="129"/>
    </location>
</feature>
<gene>
    <name evidence="3" type="ORF">DMH04_10665</name>
</gene>
<keyword evidence="1" id="KW-0472">Membrane</keyword>
<protein>
    <recommendedName>
        <fullName evidence="5">DUF2946 domain-containing protein</fullName>
    </recommendedName>
</protein>
<evidence type="ECO:0008006" key="5">
    <source>
        <dbReference type="Google" id="ProtNLM"/>
    </source>
</evidence>
<dbReference type="AlphaFoldDB" id="A0A428ZHC0"/>
<comment type="caution">
    <text evidence="3">The sequence shown here is derived from an EMBL/GenBank/DDBJ whole genome shotgun (WGS) entry which is preliminary data.</text>
</comment>
<reference evidence="3 4" key="1">
    <citation type="submission" date="2018-05" db="EMBL/GenBank/DDBJ databases">
        <title>Evolution of GPA BGCs.</title>
        <authorList>
            <person name="Waglechner N."/>
            <person name="Wright G.D."/>
        </authorList>
    </citation>
    <scope>NUCLEOTIDE SEQUENCE [LARGE SCALE GENOMIC DNA]</scope>
    <source>
        <strain evidence="3 4">A82846</strain>
    </source>
</reference>
<evidence type="ECO:0000256" key="1">
    <source>
        <dbReference type="SAM" id="Phobius"/>
    </source>
</evidence>
<keyword evidence="2" id="KW-0732">Signal</keyword>
<feature type="transmembrane region" description="Helical" evidence="1">
    <location>
        <begin position="68"/>
        <end position="90"/>
    </location>
</feature>
<sequence length="129" mass="14164">MKLSVRTAGPRWLLLCLLLLGVVSMHHFAPTEAHDQHVTAASHAMTDAPAPDPMHEPDGPIPSPVHDLLHLCMAVLCAIAGFVLIGLLLARRRPVDTPLLRLTRRVQRVERPPRSSGRNLLSSVCVLRL</sequence>
<keyword evidence="1" id="KW-1133">Transmembrane helix</keyword>
<dbReference type="Proteomes" id="UP000287547">
    <property type="component" value="Unassembled WGS sequence"/>
</dbReference>
<dbReference type="RefSeq" id="WP_037264066.1">
    <property type="nucleotide sequence ID" value="NZ_QHKI01000006.1"/>
</dbReference>
<proteinExistence type="predicted"/>
<feature type="signal peptide" evidence="2">
    <location>
        <begin position="1"/>
        <end position="29"/>
    </location>
</feature>
<accession>A0A428ZHC0</accession>
<name>A0A428ZHC0_KIBAR</name>